<name>A0A379F1Y6_9BACT</name>
<dbReference type="GO" id="GO:1902604">
    <property type="term" value="P:p-aminobenzoyl-glutamate transmembrane transport"/>
    <property type="evidence" value="ECO:0007669"/>
    <property type="project" value="InterPro"/>
</dbReference>
<organism evidence="3 5">
    <name type="scientific">Prevotella pallens</name>
    <dbReference type="NCBI Taxonomy" id="60133"/>
    <lineage>
        <taxon>Bacteria</taxon>
        <taxon>Pseudomonadati</taxon>
        <taxon>Bacteroidota</taxon>
        <taxon>Bacteroidia</taxon>
        <taxon>Bacteroidales</taxon>
        <taxon>Prevotellaceae</taxon>
        <taxon>Prevotella</taxon>
    </lineage>
</organism>
<dbReference type="Pfam" id="PF03806">
    <property type="entry name" value="ABG_transport"/>
    <property type="match status" value="1"/>
</dbReference>
<keyword evidence="1" id="KW-1133">Transmembrane helix</keyword>
<reference evidence="3 5" key="2">
    <citation type="submission" date="2018-06" db="EMBL/GenBank/DDBJ databases">
        <authorList>
            <consortium name="Pathogen Informatics"/>
            <person name="Doyle S."/>
        </authorList>
    </citation>
    <scope>NUCLEOTIDE SEQUENCE [LARGE SCALE GENOMIC DNA]</scope>
    <source>
        <strain evidence="3 5">NCTC13043</strain>
    </source>
</reference>
<reference evidence="2 4" key="1">
    <citation type="submission" date="2018-06" db="EMBL/GenBank/DDBJ databases">
        <title>Genomic Encyclopedia of Archaeal and Bacterial Type Strains, Phase II (KMG-II): from individual species to whole genera.</title>
        <authorList>
            <person name="Goeker M."/>
        </authorList>
    </citation>
    <scope>NUCLEOTIDE SEQUENCE [LARGE SCALE GENOMIC DNA]</scope>
    <source>
        <strain evidence="2 4">DSM 18710</strain>
    </source>
</reference>
<protein>
    <submittedName>
        <fullName evidence="2">AbgT family transporter</fullName>
    </submittedName>
    <submittedName>
        <fullName evidence="3">Putative aminobenzoyl-glutamate transporter</fullName>
    </submittedName>
</protein>
<evidence type="ECO:0000313" key="4">
    <source>
        <dbReference type="Proteomes" id="UP000249852"/>
    </source>
</evidence>
<evidence type="ECO:0000313" key="3">
    <source>
        <dbReference type="EMBL" id="SUC12641.1"/>
    </source>
</evidence>
<gene>
    <name evidence="2" type="ORF">BC673_11629</name>
    <name evidence="3" type="ORF">NCTC13043_01248</name>
</gene>
<feature type="transmembrane region" description="Helical" evidence="1">
    <location>
        <begin position="182"/>
        <end position="204"/>
    </location>
</feature>
<dbReference type="GO" id="GO:0015558">
    <property type="term" value="F:secondary active p-aminobenzoyl-glutamate transmembrane transporter activity"/>
    <property type="evidence" value="ECO:0007669"/>
    <property type="project" value="InterPro"/>
</dbReference>
<sequence length="215" mass="24234">MKNKYGIIALSLIVLQLLIVFSSWLITAAFPYVNINSLLSGSGLRWFAGQFTNNLKSNMLVWLLLLSIDWGVYKTSGLHDIVYKLIFRHNRFSELHYRERVGIRFALFCFFCFIALSIVFTILPEAPLLSVTGSLFPSSFSSGLIPALSFIIVVSSLSYGMACGKLKTLSEIYNSLSSGLIFCSKLFPMYILVVQLFYMVVYVFNLNISINIISI</sequence>
<dbReference type="RefSeq" id="WP_083818104.1">
    <property type="nucleotide sequence ID" value="NZ_CALBEW010000031.1"/>
</dbReference>
<dbReference type="InterPro" id="IPR004697">
    <property type="entry name" value="AbgT"/>
</dbReference>
<dbReference type="EMBL" id="UGTP01000001">
    <property type="protein sequence ID" value="SUC12641.1"/>
    <property type="molecule type" value="Genomic_DNA"/>
</dbReference>
<feature type="transmembrane region" description="Helical" evidence="1">
    <location>
        <begin position="143"/>
        <end position="162"/>
    </location>
</feature>
<evidence type="ECO:0000313" key="5">
    <source>
        <dbReference type="Proteomes" id="UP000254235"/>
    </source>
</evidence>
<feature type="transmembrane region" description="Helical" evidence="1">
    <location>
        <begin position="7"/>
        <end position="33"/>
    </location>
</feature>
<evidence type="ECO:0000256" key="1">
    <source>
        <dbReference type="SAM" id="Phobius"/>
    </source>
</evidence>
<keyword evidence="1" id="KW-0472">Membrane</keyword>
<evidence type="ECO:0000313" key="2">
    <source>
        <dbReference type="EMBL" id="RAS44507.1"/>
    </source>
</evidence>
<dbReference type="Proteomes" id="UP000249852">
    <property type="component" value="Unassembled WGS sequence"/>
</dbReference>
<accession>A0A379F1Y6</accession>
<proteinExistence type="predicted"/>
<dbReference type="Proteomes" id="UP000254235">
    <property type="component" value="Unassembled WGS sequence"/>
</dbReference>
<feature type="transmembrane region" description="Helical" evidence="1">
    <location>
        <begin position="59"/>
        <end position="82"/>
    </location>
</feature>
<dbReference type="EMBL" id="QLTQ01000016">
    <property type="protein sequence ID" value="RAS44507.1"/>
    <property type="molecule type" value="Genomic_DNA"/>
</dbReference>
<keyword evidence="1" id="KW-0812">Transmembrane</keyword>
<feature type="transmembrane region" description="Helical" evidence="1">
    <location>
        <begin position="103"/>
        <end position="123"/>
    </location>
</feature>
<dbReference type="OrthoDB" id="1111220at2"/>
<dbReference type="AlphaFoldDB" id="A0A379F1Y6"/>
<keyword evidence="4" id="KW-1185">Reference proteome</keyword>